<organism evidence="12 13">
    <name type="scientific">Neocucurbitaria cava</name>
    <dbReference type="NCBI Taxonomy" id="798079"/>
    <lineage>
        <taxon>Eukaryota</taxon>
        <taxon>Fungi</taxon>
        <taxon>Dikarya</taxon>
        <taxon>Ascomycota</taxon>
        <taxon>Pezizomycotina</taxon>
        <taxon>Dothideomycetes</taxon>
        <taxon>Pleosporomycetidae</taxon>
        <taxon>Pleosporales</taxon>
        <taxon>Pleosporineae</taxon>
        <taxon>Cucurbitariaceae</taxon>
        <taxon>Neocucurbitaria</taxon>
    </lineage>
</organism>
<dbReference type="FunFam" id="3.40.50.300:FF:001305">
    <property type="entry name" value="ABCG transporter ABC superfamily"/>
    <property type="match status" value="1"/>
</dbReference>
<dbReference type="GO" id="GO:0016020">
    <property type="term" value="C:membrane"/>
    <property type="evidence" value="ECO:0007669"/>
    <property type="project" value="UniProtKB-SubCell"/>
</dbReference>
<evidence type="ECO:0000256" key="4">
    <source>
        <dbReference type="ARBA" id="ARBA00022692"/>
    </source>
</evidence>
<name>A0A9W9CK16_9PLEO</name>
<dbReference type="InterPro" id="IPR017871">
    <property type="entry name" value="ABC_transporter-like_CS"/>
</dbReference>
<dbReference type="InterPro" id="IPR027417">
    <property type="entry name" value="P-loop_NTPase"/>
</dbReference>
<dbReference type="Proteomes" id="UP001140560">
    <property type="component" value="Unassembled WGS sequence"/>
</dbReference>
<dbReference type="PANTHER" id="PTHR48042:SF11">
    <property type="entry name" value="ABC TRANSPORTER G FAMILY MEMBER 11"/>
    <property type="match status" value="1"/>
</dbReference>
<dbReference type="SMART" id="SM00382">
    <property type="entry name" value="AAA"/>
    <property type="match status" value="1"/>
</dbReference>
<feature type="domain" description="ABC transporter" evidence="11">
    <location>
        <begin position="30"/>
        <end position="278"/>
    </location>
</feature>
<dbReference type="PROSITE" id="PS00211">
    <property type="entry name" value="ABC_TRANSPORTER_1"/>
    <property type="match status" value="1"/>
</dbReference>
<dbReference type="PANTHER" id="PTHR48042">
    <property type="entry name" value="ABC TRANSPORTER G FAMILY MEMBER 11"/>
    <property type="match status" value="1"/>
</dbReference>
<evidence type="ECO:0000259" key="11">
    <source>
        <dbReference type="PROSITE" id="PS50893"/>
    </source>
</evidence>
<keyword evidence="8 10" id="KW-0472">Membrane</keyword>
<keyword evidence="5" id="KW-0547">Nucleotide-binding</keyword>
<evidence type="ECO:0000256" key="7">
    <source>
        <dbReference type="ARBA" id="ARBA00022989"/>
    </source>
</evidence>
<accession>A0A9W9CK16</accession>
<dbReference type="Pfam" id="PF19055">
    <property type="entry name" value="ABC2_membrane_7"/>
    <property type="match status" value="1"/>
</dbReference>
<dbReference type="PROSITE" id="PS50893">
    <property type="entry name" value="ABC_TRANSPORTER_2"/>
    <property type="match status" value="1"/>
</dbReference>
<feature type="transmembrane region" description="Helical" evidence="10">
    <location>
        <begin position="387"/>
        <end position="410"/>
    </location>
</feature>
<dbReference type="SUPFAM" id="SSF52540">
    <property type="entry name" value="P-loop containing nucleoside triphosphate hydrolases"/>
    <property type="match status" value="1"/>
</dbReference>
<dbReference type="InterPro" id="IPR052215">
    <property type="entry name" value="Plant_ABCG"/>
</dbReference>
<dbReference type="CDD" id="cd03213">
    <property type="entry name" value="ABCG_EPDR"/>
    <property type="match status" value="1"/>
</dbReference>
<evidence type="ECO:0000313" key="13">
    <source>
        <dbReference type="Proteomes" id="UP001140560"/>
    </source>
</evidence>
<dbReference type="GO" id="GO:0016887">
    <property type="term" value="F:ATP hydrolysis activity"/>
    <property type="evidence" value="ECO:0007669"/>
    <property type="project" value="InterPro"/>
</dbReference>
<evidence type="ECO:0000256" key="1">
    <source>
        <dbReference type="ARBA" id="ARBA00004141"/>
    </source>
</evidence>
<feature type="transmembrane region" description="Helical" evidence="10">
    <location>
        <begin position="493"/>
        <end position="516"/>
    </location>
</feature>
<feature type="compositionally biased region" description="Polar residues" evidence="9">
    <location>
        <begin position="305"/>
        <end position="316"/>
    </location>
</feature>
<feature type="transmembrane region" description="Helical" evidence="10">
    <location>
        <begin position="353"/>
        <end position="375"/>
    </location>
</feature>
<sequence>MSPSIHSKDVEKDAAGSDYAHLTNDTVQSFSWDNITVTVKDRRSKQPLDILSNVNGIVDAGEILALMGPSGSGKTTLLNVLAHRGATPHATTTQTLCINGTRTSLTKFRKLSSYVEQEDALVGSLTVRETLYFAAQLALPSSISKAERLTRIESLLSAFGLRNQADTLIGTPIRKGVSGGQKRRLSVASQLVTSPKILFLDEPTSGLDSAASFEVMKFVRDMAKRHKVLVIASIHQPSTTTFELFDKLMLLSRGKVAYNGPVSELKDYFAKLGYNMPLYTNPAEFVIDLVNTDFSHDASESARQLSHLHTSCPNNTSQLPPPSPPPHLRRHRQPLLIPLTLIHRSFIKSHRDVVAYGIRIAMYMGLAIMMGTVWLRLSPTQTNIQSFTNAIFFGGAFMSFMAVAYIPAYLEDLSIYTKERANGLYGPTAFMLANFVIGLPYLFLIAVLFSVISYWLGNFVPSAEGFWTWVLWLFLDLLAAESLVVLLSSLIPIFVVALAATAFANGLWMCVNGFMVQPQTLNVFWRYVFHYIDYQAIDKV</sequence>
<dbReference type="GO" id="GO:0005524">
    <property type="term" value="F:ATP binding"/>
    <property type="evidence" value="ECO:0007669"/>
    <property type="project" value="UniProtKB-KW"/>
</dbReference>
<keyword evidence="3" id="KW-0813">Transport</keyword>
<gene>
    <name evidence="12" type="ORF">N0V83_007479</name>
</gene>
<dbReference type="EMBL" id="JAPEUY010000013">
    <property type="protein sequence ID" value="KAJ4366949.1"/>
    <property type="molecule type" value="Genomic_DNA"/>
</dbReference>
<keyword evidence="13" id="KW-1185">Reference proteome</keyword>
<comment type="subcellular location">
    <subcellularLocation>
        <location evidence="1">Membrane</location>
        <topology evidence="1">Multi-pass membrane protein</topology>
    </subcellularLocation>
</comment>
<evidence type="ECO:0000256" key="5">
    <source>
        <dbReference type="ARBA" id="ARBA00022741"/>
    </source>
</evidence>
<dbReference type="Pfam" id="PF01061">
    <property type="entry name" value="ABC2_membrane"/>
    <property type="match status" value="1"/>
</dbReference>
<protein>
    <recommendedName>
        <fullName evidence="11">ABC transporter domain-containing protein</fullName>
    </recommendedName>
</protein>
<feature type="transmembrane region" description="Helical" evidence="10">
    <location>
        <begin position="430"/>
        <end position="457"/>
    </location>
</feature>
<evidence type="ECO:0000256" key="6">
    <source>
        <dbReference type="ARBA" id="ARBA00022840"/>
    </source>
</evidence>
<keyword evidence="7 10" id="KW-1133">Transmembrane helix</keyword>
<evidence type="ECO:0000256" key="10">
    <source>
        <dbReference type="SAM" id="Phobius"/>
    </source>
</evidence>
<dbReference type="Gene3D" id="3.40.50.300">
    <property type="entry name" value="P-loop containing nucleotide triphosphate hydrolases"/>
    <property type="match status" value="1"/>
</dbReference>
<dbReference type="InterPro" id="IPR013525">
    <property type="entry name" value="ABC2_TM"/>
</dbReference>
<evidence type="ECO:0000256" key="2">
    <source>
        <dbReference type="ARBA" id="ARBA00005814"/>
    </source>
</evidence>
<dbReference type="InterPro" id="IPR043926">
    <property type="entry name" value="ABCG_dom"/>
</dbReference>
<dbReference type="InterPro" id="IPR003593">
    <property type="entry name" value="AAA+_ATPase"/>
</dbReference>
<reference evidence="12" key="1">
    <citation type="submission" date="2022-10" db="EMBL/GenBank/DDBJ databases">
        <title>Tapping the CABI collections for fungal endophytes: first genome assemblies for Collariella, Neodidymelliopsis, Ascochyta clinopodiicola, Didymella pomorum, Didymosphaeria variabile, Neocosmospora piperis and Neocucurbitaria cava.</title>
        <authorList>
            <person name="Hill R."/>
        </authorList>
    </citation>
    <scope>NUCLEOTIDE SEQUENCE</scope>
    <source>
        <strain evidence="12">IMI 356814</strain>
    </source>
</reference>
<dbReference type="OrthoDB" id="66620at2759"/>
<comment type="similarity">
    <text evidence="2">Belongs to the ABC transporter superfamily. ABCG family. Eye pigment precursor importer (TC 3.A.1.204) subfamily.</text>
</comment>
<keyword evidence="6" id="KW-0067">ATP-binding</keyword>
<dbReference type="AlphaFoldDB" id="A0A9W9CK16"/>
<feature type="transmembrane region" description="Helical" evidence="10">
    <location>
        <begin position="469"/>
        <end position="487"/>
    </location>
</feature>
<comment type="caution">
    <text evidence="12">The sequence shown here is derived from an EMBL/GenBank/DDBJ whole genome shotgun (WGS) entry which is preliminary data.</text>
</comment>
<proteinExistence type="inferred from homology"/>
<keyword evidence="4 10" id="KW-0812">Transmembrane</keyword>
<dbReference type="InterPro" id="IPR003439">
    <property type="entry name" value="ABC_transporter-like_ATP-bd"/>
</dbReference>
<feature type="region of interest" description="Disordered" evidence="9">
    <location>
        <begin position="305"/>
        <end position="327"/>
    </location>
</feature>
<evidence type="ECO:0000256" key="9">
    <source>
        <dbReference type="SAM" id="MobiDB-lite"/>
    </source>
</evidence>
<evidence type="ECO:0000256" key="3">
    <source>
        <dbReference type="ARBA" id="ARBA00022448"/>
    </source>
</evidence>
<evidence type="ECO:0000313" key="12">
    <source>
        <dbReference type="EMBL" id="KAJ4366949.1"/>
    </source>
</evidence>
<dbReference type="Pfam" id="PF00005">
    <property type="entry name" value="ABC_tran"/>
    <property type="match status" value="1"/>
</dbReference>
<evidence type="ECO:0000256" key="8">
    <source>
        <dbReference type="ARBA" id="ARBA00023136"/>
    </source>
</evidence>
<dbReference type="GO" id="GO:0140359">
    <property type="term" value="F:ABC-type transporter activity"/>
    <property type="evidence" value="ECO:0007669"/>
    <property type="project" value="InterPro"/>
</dbReference>